<dbReference type="Proteomes" id="UP000010843">
    <property type="component" value="Chromosome"/>
</dbReference>
<dbReference type="EMBL" id="CP003372">
    <property type="protein sequence ID" value="AGB32220.1"/>
    <property type="molecule type" value="Genomic_DNA"/>
</dbReference>
<dbReference type="AlphaFoldDB" id="L0JL14"/>
<dbReference type="STRING" id="797303.Natpe_2404"/>
<evidence type="ECO:0000313" key="1">
    <source>
        <dbReference type="EMBL" id="AGB32220.1"/>
    </source>
</evidence>
<dbReference type="HOGENOM" id="CLU_2313865_0_0_2"/>
<accession>L0JL14</accession>
<protein>
    <submittedName>
        <fullName evidence="1">Uncharacterized protein</fullName>
    </submittedName>
</protein>
<proteinExistence type="predicted"/>
<evidence type="ECO:0000313" key="2">
    <source>
        <dbReference type="Proteomes" id="UP000010843"/>
    </source>
</evidence>
<reference evidence="2" key="1">
    <citation type="submission" date="2012-02" db="EMBL/GenBank/DDBJ databases">
        <title>Complete sequence of chromosome of Natrinema pellirubrum DSM 15624.</title>
        <authorList>
            <person name="Lucas S."/>
            <person name="Han J."/>
            <person name="Lapidus A."/>
            <person name="Cheng J.-F."/>
            <person name="Goodwin L."/>
            <person name="Pitluck S."/>
            <person name="Peters L."/>
            <person name="Teshima H."/>
            <person name="Detter J.C."/>
            <person name="Han C."/>
            <person name="Tapia R."/>
            <person name="Land M."/>
            <person name="Hauser L."/>
            <person name="Kyrpides N."/>
            <person name="Ivanova N."/>
            <person name="Pagani I."/>
            <person name="Sproer C."/>
            <person name="Anderson I."/>
            <person name="Woyke T."/>
        </authorList>
    </citation>
    <scope>NUCLEOTIDE SEQUENCE [LARGE SCALE GENOMIC DNA]</scope>
    <source>
        <strain evidence="2">DSM 15624 / JCM 10476 / NCIMB 786</strain>
    </source>
</reference>
<gene>
    <name evidence="1" type="ordered locus">Natpe_2404</name>
</gene>
<organism evidence="1 2">
    <name type="scientific">Natrinema pellirubrum (strain DSM 15624 / CIP 106293 / JCM 10476 / NCIMB 786 / 157)</name>
    <dbReference type="NCBI Taxonomy" id="797303"/>
    <lineage>
        <taxon>Archaea</taxon>
        <taxon>Methanobacteriati</taxon>
        <taxon>Methanobacteriota</taxon>
        <taxon>Stenosarchaea group</taxon>
        <taxon>Halobacteria</taxon>
        <taxon>Halobacteriales</taxon>
        <taxon>Natrialbaceae</taxon>
        <taxon>Natrinema</taxon>
    </lineage>
</organism>
<name>L0JL14_NATP1</name>
<sequence length="99" mass="10979">MATPIEAETGIRPSPRVAMVSTVAVRLLTERRLITGPRPIHPATLVGRLRVESTVRTRLSAMKATSLSLCDYHLVSLLQILYFLLRSISGHVLVRPRGH</sequence>
<dbReference type="KEGG" id="npe:Natpe_2404"/>